<dbReference type="InterPro" id="IPR009071">
    <property type="entry name" value="HMG_box_dom"/>
</dbReference>
<dbReference type="AlphaFoldDB" id="A0A151X874"/>
<keyword evidence="3" id="KW-1133">Transmembrane helix</keyword>
<dbReference type="SMART" id="SM00398">
    <property type="entry name" value="HMG"/>
    <property type="match status" value="2"/>
</dbReference>
<dbReference type="GO" id="GO:0005634">
    <property type="term" value="C:nucleus"/>
    <property type="evidence" value="ECO:0007669"/>
    <property type="project" value="UniProtKB-UniRule"/>
</dbReference>
<feature type="transmembrane region" description="Helical" evidence="3">
    <location>
        <begin position="369"/>
        <end position="389"/>
    </location>
</feature>
<evidence type="ECO:0000313" key="5">
    <source>
        <dbReference type="EMBL" id="KYQ56577.1"/>
    </source>
</evidence>
<dbReference type="GO" id="GO:0003677">
    <property type="term" value="F:DNA binding"/>
    <property type="evidence" value="ECO:0007669"/>
    <property type="project" value="UniProtKB-UniRule"/>
</dbReference>
<sequence>MITITWRLLFPINRKQFNPLNFFCTREFASAQDFTTLKSKQNVEKDPIPSKPKKPPNVFILYYNSVRNKLQEEYPHCKPKELSKIVSERWAQTDPTIKQNFQKQFREQTSIYKQKLMDYENSLTNEQKIKIIQELLKKGHTLKKNEIKQKLMELGKPKRSLSSFILFVQSKKDTKKPQESYKDWLNNITNEWKNMTMINKSKYNAEASDLYKKYKIEMQTWQDKMIQAECPNQCSIPIVESIAANFSNVRIENNENIKIGWGTSTTHYTFKKDPDTNSVCKIIKRSYLDQRHESTKDMVFYDKNILQTTVECPRKTAVDTSINEVKKSVVQPQDTHMYTQIYTYFVSTWKRVLIVLKKTGENWKMVREYTFIGTVGILISIFCVLNLMYK</sequence>
<evidence type="ECO:0000256" key="3">
    <source>
        <dbReference type="SAM" id="Phobius"/>
    </source>
</evidence>
<dbReference type="Gene3D" id="1.10.30.10">
    <property type="entry name" value="High mobility group box domain"/>
    <property type="match status" value="2"/>
</dbReference>
<evidence type="ECO:0000256" key="1">
    <source>
        <dbReference type="ARBA" id="ARBA00023125"/>
    </source>
</evidence>
<evidence type="ECO:0000256" key="2">
    <source>
        <dbReference type="PROSITE-ProRule" id="PRU00267"/>
    </source>
</evidence>
<dbReference type="Proteomes" id="UP000075809">
    <property type="component" value="Unassembled WGS sequence"/>
</dbReference>
<protein>
    <submittedName>
        <fullName evidence="5">Transcription factor A, mitochondrial</fullName>
    </submittedName>
</protein>
<keyword evidence="1 2" id="KW-0238">DNA-binding</keyword>
<dbReference type="SUPFAM" id="SSF47095">
    <property type="entry name" value="HMG-box"/>
    <property type="match status" value="2"/>
</dbReference>
<keyword evidence="6" id="KW-1185">Reference proteome</keyword>
<organism evidence="5 6">
    <name type="scientific">Mycetomoellerius zeteki</name>
    <dbReference type="NCBI Taxonomy" id="64791"/>
    <lineage>
        <taxon>Eukaryota</taxon>
        <taxon>Metazoa</taxon>
        <taxon>Ecdysozoa</taxon>
        <taxon>Arthropoda</taxon>
        <taxon>Hexapoda</taxon>
        <taxon>Insecta</taxon>
        <taxon>Pterygota</taxon>
        <taxon>Neoptera</taxon>
        <taxon>Endopterygota</taxon>
        <taxon>Hymenoptera</taxon>
        <taxon>Apocrita</taxon>
        <taxon>Aculeata</taxon>
        <taxon>Formicoidea</taxon>
        <taxon>Formicidae</taxon>
        <taxon>Myrmicinae</taxon>
        <taxon>Mycetomoellerius</taxon>
    </lineage>
</organism>
<dbReference type="Pfam" id="PF00505">
    <property type="entry name" value="HMG_box"/>
    <property type="match status" value="1"/>
</dbReference>
<feature type="domain" description="HMG box" evidence="4">
    <location>
        <begin position="157"/>
        <end position="222"/>
    </location>
</feature>
<gene>
    <name evidence="5" type="ORF">ALC60_04492</name>
</gene>
<name>A0A151X874_9HYME</name>
<dbReference type="EMBL" id="KQ982427">
    <property type="protein sequence ID" value="KYQ56577.1"/>
    <property type="molecule type" value="Genomic_DNA"/>
</dbReference>
<feature type="DNA-binding region" description="HMG box" evidence="2">
    <location>
        <begin position="157"/>
        <end position="222"/>
    </location>
</feature>
<evidence type="ECO:0000313" key="6">
    <source>
        <dbReference type="Proteomes" id="UP000075809"/>
    </source>
</evidence>
<evidence type="ECO:0000259" key="4">
    <source>
        <dbReference type="PROSITE" id="PS50118"/>
    </source>
</evidence>
<dbReference type="STRING" id="64791.A0A151X874"/>
<accession>A0A151X874</accession>
<dbReference type="Pfam" id="PF09011">
    <property type="entry name" value="HMG_box_2"/>
    <property type="match status" value="1"/>
</dbReference>
<dbReference type="InterPro" id="IPR036910">
    <property type="entry name" value="HMG_box_dom_sf"/>
</dbReference>
<feature type="domain" description="HMG box" evidence="4">
    <location>
        <begin position="52"/>
        <end position="120"/>
    </location>
</feature>
<keyword evidence="3" id="KW-0812">Transmembrane</keyword>
<dbReference type="PANTHER" id="PTHR48112:SF22">
    <property type="entry name" value="MITOCHONDRIAL TRANSCRIPTION FACTOR A, ISOFORM B"/>
    <property type="match status" value="1"/>
</dbReference>
<keyword evidence="3" id="KW-0472">Membrane</keyword>
<keyword evidence="2" id="KW-0539">Nucleus</keyword>
<dbReference type="InterPro" id="IPR050342">
    <property type="entry name" value="HMGB"/>
</dbReference>
<dbReference type="PROSITE" id="PS50118">
    <property type="entry name" value="HMG_BOX_2"/>
    <property type="match status" value="2"/>
</dbReference>
<dbReference type="PANTHER" id="PTHR48112">
    <property type="entry name" value="HIGH MOBILITY GROUP PROTEIN DSP1"/>
    <property type="match status" value="1"/>
</dbReference>
<proteinExistence type="predicted"/>
<reference evidence="5 6" key="1">
    <citation type="submission" date="2015-09" db="EMBL/GenBank/DDBJ databases">
        <title>Trachymyrmex zeteki WGS genome.</title>
        <authorList>
            <person name="Nygaard S."/>
            <person name="Hu H."/>
            <person name="Boomsma J."/>
            <person name="Zhang G."/>
        </authorList>
    </citation>
    <scope>NUCLEOTIDE SEQUENCE [LARGE SCALE GENOMIC DNA]</scope>
    <source>
        <strain evidence="5">Tzet28-1</strain>
        <tissue evidence="5">Whole body</tissue>
    </source>
</reference>
<feature type="DNA-binding region" description="HMG box" evidence="2">
    <location>
        <begin position="52"/>
        <end position="120"/>
    </location>
</feature>